<evidence type="ECO:0000313" key="2">
    <source>
        <dbReference type="Proteomes" id="UP001472677"/>
    </source>
</evidence>
<name>A0ABR2F4A9_9ROSI</name>
<protein>
    <submittedName>
        <fullName evidence="1">Uncharacterized protein</fullName>
    </submittedName>
</protein>
<gene>
    <name evidence="1" type="ORF">V6N12_027914</name>
</gene>
<dbReference type="SUPFAM" id="SSF56235">
    <property type="entry name" value="N-terminal nucleophile aminohydrolases (Ntn hydrolases)"/>
    <property type="match status" value="1"/>
</dbReference>
<keyword evidence="2" id="KW-1185">Reference proteome</keyword>
<reference evidence="1 2" key="1">
    <citation type="journal article" date="2024" name="G3 (Bethesda)">
        <title>Genome assembly of Hibiscus sabdariffa L. provides insights into metabolisms of medicinal natural products.</title>
        <authorList>
            <person name="Kim T."/>
        </authorList>
    </citation>
    <scope>NUCLEOTIDE SEQUENCE [LARGE SCALE GENOMIC DNA]</scope>
    <source>
        <strain evidence="1">TK-2024</strain>
        <tissue evidence="1">Old leaves</tissue>
    </source>
</reference>
<dbReference type="Gene3D" id="3.60.20.10">
    <property type="entry name" value="Glutamine Phosphoribosylpyrophosphate, subunit 1, domain 1"/>
    <property type="match status" value="1"/>
</dbReference>
<proteinExistence type="predicted"/>
<sequence>MECVFGLVGNDFAVLAADTSAVHSIHVHESNEDNIMILDSHKLIAASGESRDRVQFTEYIQKKRGFVSVPKRYSFDHRRRR</sequence>
<dbReference type="InterPro" id="IPR001353">
    <property type="entry name" value="Proteasome_sua/b"/>
</dbReference>
<dbReference type="Proteomes" id="UP001472677">
    <property type="component" value="Unassembled WGS sequence"/>
</dbReference>
<dbReference type="EMBL" id="JBBPBM010000008">
    <property type="protein sequence ID" value="KAK8571844.1"/>
    <property type="molecule type" value="Genomic_DNA"/>
</dbReference>
<dbReference type="Pfam" id="PF00227">
    <property type="entry name" value="Proteasome"/>
    <property type="match status" value="1"/>
</dbReference>
<accession>A0ABR2F4A9</accession>
<organism evidence="1 2">
    <name type="scientific">Hibiscus sabdariffa</name>
    <name type="common">roselle</name>
    <dbReference type="NCBI Taxonomy" id="183260"/>
    <lineage>
        <taxon>Eukaryota</taxon>
        <taxon>Viridiplantae</taxon>
        <taxon>Streptophyta</taxon>
        <taxon>Embryophyta</taxon>
        <taxon>Tracheophyta</taxon>
        <taxon>Spermatophyta</taxon>
        <taxon>Magnoliopsida</taxon>
        <taxon>eudicotyledons</taxon>
        <taxon>Gunneridae</taxon>
        <taxon>Pentapetalae</taxon>
        <taxon>rosids</taxon>
        <taxon>malvids</taxon>
        <taxon>Malvales</taxon>
        <taxon>Malvaceae</taxon>
        <taxon>Malvoideae</taxon>
        <taxon>Hibiscus</taxon>
    </lineage>
</organism>
<dbReference type="InterPro" id="IPR029055">
    <property type="entry name" value="Ntn_hydrolases_N"/>
</dbReference>
<evidence type="ECO:0000313" key="1">
    <source>
        <dbReference type="EMBL" id="KAK8571844.1"/>
    </source>
</evidence>
<comment type="caution">
    <text evidence="1">The sequence shown here is derived from an EMBL/GenBank/DDBJ whole genome shotgun (WGS) entry which is preliminary data.</text>
</comment>